<dbReference type="PRINTS" id="PR00086">
    <property type="entry name" value="LLDHDRGNASE"/>
</dbReference>
<keyword evidence="2 4" id="KW-0560">Oxidoreductase</keyword>
<dbReference type="Proteomes" id="UP001500886">
    <property type="component" value="Unassembled WGS sequence"/>
</dbReference>
<dbReference type="EMBL" id="BAAASL010000015">
    <property type="protein sequence ID" value="GAA2720280.1"/>
    <property type="molecule type" value="Genomic_DNA"/>
</dbReference>
<comment type="caution">
    <text evidence="7">The sequence shown here is derived from an EMBL/GenBank/DDBJ whole genome shotgun (WGS) entry which is preliminary data.</text>
</comment>
<organism evidence="7 8">
    <name type="scientific">Streptomyces luteosporeus</name>
    <dbReference type="NCBI Taxonomy" id="173856"/>
    <lineage>
        <taxon>Bacteria</taxon>
        <taxon>Bacillati</taxon>
        <taxon>Actinomycetota</taxon>
        <taxon>Actinomycetes</taxon>
        <taxon>Kitasatosporales</taxon>
        <taxon>Streptomycetaceae</taxon>
        <taxon>Streptomyces</taxon>
    </lineage>
</organism>
<dbReference type="InterPro" id="IPR036291">
    <property type="entry name" value="NAD(P)-bd_dom_sf"/>
</dbReference>
<dbReference type="PANTHER" id="PTHR43128">
    <property type="entry name" value="L-2-HYDROXYCARBOXYLATE DEHYDROGENASE (NAD(P)(+))"/>
    <property type="match status" value="1"/>
</dbReference>
<reference evidence="7 8" key="1">
    <citation type="journal article" date="2019" name="Int. J. Syst. Evol. Microbiol.">
        <title>The Global Catalogue of Microorganisms (GCM) 10K type strain sequencing project: providing services to taxonomists for standard genome sequencing and annotation.</title>
        <authorList>
            <consortium name="The Broad Institute Genomics Platform"/>
            <consortium name="The Broad Institute Genome Sequencing Center for Infectious Disease"/>
            <person name="Wu L."/>
            <person name="Ma J."/>
        </authorList>
    </citation>
    <scope>NUCLEOTIDE SEQUENCE [LARGE SCALE GENOMIC DNA]</scope>
    <source>
        <strain evidence="7 8">JCM 4542</strain>
    </source>
</reference>
<dbReference type="InterPro" id="IPR015955">
    <property type="entry name" value="Lactate_DH/Glyco_Ohase_4_C"/>
</dbReference>
<keyword evidence="8" id="KW-1185">Reference proteome</keyword>
<dbReference type="Pfam" id="PF02866">
    <property type="entry name" value="Ldh_1_C"/>
    <property type="match status" value="1"/>
</dbReference>
<feature type="domain" description="Lactate/malate dehydrogenase N-terminal" evidence="5">
    <location>
        <begin position="8"/>
        <end position="140"/>
    </location>
</feature>
<evidence type="ECO:0000313" key="8">
    <source>
        <dbReference type="Proteomes" id="UP001500886"/>
    </source>
</evidence>
<dbReference type="SUPFAM" id="SSF56327">
    <property type="entry name" value="LDH C-terminal domain-like"/>
    <property type="match status" value="1"/>
</dbReference>
<sequence>MTGRKVTVGVVGAGAIGQSVAMLLMATDWCARVLVASRTGDSAAALVADLEDLQQVSGSPVRAHAVEVADMGACDAIVLAPRAVFINRRERDVRMGGLSANAPIVHKLAQDLGGYDGIAIVVTNPVDVLARLFAETSGCRRTYGVGSHTDSARYRLLLAEHLGVPVDVVDGRVIGEHGDQAVICASTTRVAGMPAKVPLPTLRAALADRPQRITAGLGRARAGCAGAVLAALQHTLGLADGLIELSVSHEGIWLGMPLHFTAGQPSVCLPPLSPGEARALARARAKVRAAYDSLPAHLTEGVPT</sequence>
<dbReference type="RefSeq" id="WP_344436766.1">
    <property type="nucleotide sequence ID" value="NZ_BAAASL010000015.1"/>
</dbReference>
<gene>
    <name evidence="7" type="ORF">GCM10010315_40260</name>
</gene>
<dbReference type="PIRSF" id="PIRSF000102">
    <property type="entry name" value="Lac_mal_DH"/>
    <property type="match status" value="1"/>
</dbReference>
<accession>A0ABN3TX74</accession>
<dbReference type="Pfam" id="PF00056">
    <property type="entry name" value="Ldh_1_N"/>
    <property type="match status" value="1"/>
</dbReference>
<dbReference type="InterPro" id="IPR001557">
    <property type="entry name" value="L-lactate/malate_DH"/>
</dbReference>
<feature type="domain" description="Lactate/malate dehydrogenase C-terminal" evidence="6">
    <location>
        <begin position="150"/>
        <end position="197"/>
    </location>
</feature>
<evidence type="ECO:0000259" key="5">
    <source>
        <dbReference type="Pfam" id="PF00056"/>
    </source>
</evidence>
<dbReference type="SUPFAM" id="SSF51735">
    <property type="entry name" value="NAD(P)-binding Rossmann-fold domains"/>
    <property type="match status" value="1"/>
</dbReference>
<keyword evidence="3" id="KW-0520">NAD</keyword>
<dbReference type="Gene3D" id="3.40.50.720">
    <property type="entry name" value="NAD(P)-binding Rossmann-like Domain"/>
    <property type="match status" value="1"/>
</dbReference>
<comment type="similarity">
    <text evidence="1">Belongs to the LDH/MDH superfamily. LDH family.</text>
</comment>
<evidence type="ECO:0000256" key="1">
    <source>
        <dbReference type="ARBA" id="ARBA00006054"/>
    </source>
</evidence>
<protein>
    <submittedName>
        <fullName evidence="7">L-lactate dehydrogenase</fullName>
    </submittedName>
</protein>
<name>A0ABN3TX74_9ACTN</name>
<dbReference type="InterPro" id="IPR001236">
    <property type="entry name" value="Lactate/malate_DH_N"/>
</dbReference>
<evidence type="ECO:0000256" key="2">
    <source>
        <dbReference type="ARBA" id="ARBA00023002"/>
    </source>
</evidence>
<proteinExistence type="inferred from homology"/>
<dbReference type="PANTHER" id="PTHR43128:SF16">
    <property type="entry name" value="L-LACTATE DEHYDROGENASE"/>
    <property type="match status" value="1"/>
</dbReference>
<evidence type="ECO:0000256" key="3">
    <source>
        <dbReference type="ARBA" id="ARBA00023027"/>
    </source>
</evidence>
<evidence type="ECO:0000313" key="7">
    <source>
        <dbReference type="EMBL" id="GAA2720280.1"/>
    </source>
</evidence>
<evidence type="ECO:0000259" key="6">
    <source>
        <dbReference type="Pfam" id="PF02866"/>
    </source>
</evidence>
<dbReference type="InterPro" id="IPR022383">
    <property type="entry name" value="Lactate/malate_DH_C"/>
</dbReference>
<dbReference type="Gene3D" id="3.90.110.10">
    <property type="entry name" value="Lactate dehydrogenase/glycoside hydrolase, family 4, C-terminal"/>
    <property type="match status" value="1"/>
</dbReference>
<evidence type="ECO:0000256" key="4">
    <source>
        <dbReference type="RuleBase" id="RU003369"/>
    </source>
</evidence>